<gene>
    <name evidence="9" type="ordered locus">Afer_1099</name>
</gene>
<feature type="domain" description="Response regulatory" evidence="7">
    <location>
        <begin position="4"/>
        <end position="117"/>
    </location>
</feature>
<dbReference type="Gene3D" id="1.10.10.10">
    <property type="entry name" value="Winged helix-like DNA-binding domain superfamily/Winged helix DNA-binding domain"/>
    <property type="match status" value="1"/>
</dbReference>
<dbReference type="InterPro" id="IPR001867">
    <property type="entry name" value="OmpR/PhoB-type_DNA-bd"/>
</dbReference>
<reference evidence="9 10" key="1">
    <citation type="journal article" date="2009" name="Stand. Genomic Sci.">
        <title>Complete genome sequence of Acidimicrobium ferrooxidans type strain (ICP).</title>
        <authorList>
            <person name="Clum A."/>
            <person name="Nolan M."/>
            <person name="Lang E."/>
            <person name="Glavina Del Rio T."/>
            <person name="Tice H."/>
            <person name="Copeland A."/>
            <person name="Cheng J.F."/>
            <person name="Lucas S."/>
            <person name="Chen F."/>
            <person name="Bruce D."/>
            <person name="Goodwin L."/>
            <person name="Pitluck S."/>
            <person name="Ivanova N."/>
            <person name="Mavrommatis K."/>
            <person name="Mikhailova N."/>
            <person name="Pati A."/>
            <person name="Chen A."/>
            <person name="Palaniappan K."/>
            <person name="Goker M."/>
            <person name="Spring S."/>
            <person name="Land M."/>
            <person name="Hauser L."/>
            <person name="Chang Y.J."/>
            <person name="Jeffries C.C."/>
            <person name="Chain P."/>
            <person name="Bristow J."/>
            <person name="Eisen J.A."/>
            <person name="Markowitz V."/>
            <person name="Hugenholtz P."/>
            <person name="Kyrpides N.C."/>
            <person name="Klenk H.P."/>
            <person name="Lapidus A."/>
        </authorList>
    </citation>
    <scope>NUCLEOTIDE SEQUENCE [LARGE SCALE GENOMIC DNA]</scope>
    <source>
        <strain evidence="10">DSM 10331 / JCM 15462 / NBRC 103882 / ICP</strain>
    </source>
</reference>
<dbReference type="STRING" id="525909.Afer_1099"/>
<evidence type="ECO:0000259" key="8">
    <source>
        <dbReference type="PROSITE" id="PS51755"/>
    </source>
</evidence>
<dbReference type="InterPro" id="IPR011006">
    <property type="entry name" value="CheY-like_superfamily"/>
</dbReference>
<accession>C7LZ74</accession>
<dbReference type="PANTHER" id="PTHR48111">
    <property type="entry name" value="REGULATOR OF RPOS"/>
    <property type="match status" value="1"/>
</dbReference>
<dbReference type="Pfam" id="PF00486">
    <property type="entry name" value="Trans_reg_C"/>
    <property type="match status" value="1"/>
</dbReference>
<evidence type="ECO:0000256" key="1">
    <source>
        <dbReference type="ARBA" id="ARBA00022553"/>
    </source>
</evidence>
<dbReference type="SMART" id="SM00448">
    <property type="entry name" value="REC"/>
    <property type="match status" value="1"/>
</dbReference>
<evidence type="ECO:0000256" key="3">
    <source>
        <dbReference type="ARBA" id="ARBA00023125"/>
    </source>
</evidence>
<dbReference type="PROSITE" id="PS51755">
    <property type="entry name" value="OMPR_PHOB"/>
    <property type="match status" value="1"/>
</dbReference>
<keyword evidence="1 5" id="KW-0597">Phosphoprotein</keyword>
<dbReference type="GO" id="GO:0032993">
    <property type="term" value="C:protein-DNA complex"/>
    <property type="evidence" value="ECO:0007669"/>
    <property type="project" value="TreeGrafter"/>
</dbReference>
<keyword evidence="4" id="KW-0804">Transcription</keyword>
<dbReference type="HOGENOM" id="CLU_000445_30_4_11"/>
<dbReference type="Gene3D" id="3.40.50.2300">
    <property type="match status" value="1"/>
</dbReference>
<dbReference type="GO" id="GO:0000156">
    <property type="term" value="F:phosphorelay response regulator activity"/>
    <property type="evidence" value="ECO:0007669"/>
    <property type="project" value="TreeGrafter"/>
</dbReference>
<dbReference type="PANTHER" id="PTHR48111:SF4">
    <property type="entry name" value="DNA-BINDING DUAL TRANSCRIPTIONAL REGULATOR OMPR"/>
    <property type="match status" value="1"/>
</dbReference>
<evidence type="ECO:0000256" key="6">
    <source>
        <dbReference type="PROSITE-ProRule" id="PRU01091"/>
    </source>
</evidence>
<dbReference type="InterPro" id="IPR016032">
    <property type="entry name" value="Sig_transdc_resp-reg_C-effctor"/>
</dbReference>
<proteinExistence type="predicted"/>
<organism evidence="9 10">
    <name type="scientific">Acidimicrobium ferrooxidans (strain DSM 10331 / JCM 15462 / NBRC 103882 / ICP)</name>
    <dbReference type="NCBI Taxonomy" id="525909"/>
    <lineage>
        <taxon>Bacteria</taxon>
        <taxon>Bacillati</taxon>
        <taxon>Actinomycetota</taxon>
        <taxon>Acidimicrobiia</taxon>
        <taxon>Acidimicrobiales</taxon>
        <taxon>Acidimicrobiaceae</taxon>
        <taxon>Acidimicrobium</taxon>
    </lineage>
</organism>
<dbReference type="InterPro" id="IPR036388">
    <property type="entry name" value="WH-like_DNA-bd_sf"/>
</dbReference>
<evidence type="ECO:0000256" key="2">
    <source>
        <dbReference type="ARBA" id="ARBA00023015"/>
    </source>
</evidence>
<name>C7LZ74_ACIFD</name>
<dbReference type="eggNOG" id="COG0745">
    <property type="taxonomic scope" value="Bacteria"/>
</dbReference>
<feature type="domain" description="OmpR/PhoB-type" evidence="8">
    <location>
        <begin position="127"/>
        <end position="222"/>
    </location>
</feature>
<keyword evidence="3 6" id="KW-0238">DNA-binding</keyword>
<dbReference type="AlphaFoldDB" id="C7LZ74"/>
<dbReference type="SUPFAM" id="SSF46894">
    <property type="entry name" value="C-terminal effector domain of the bipartite response regulators"/>
    <property type="match status" value="1"/>
</dbReference>
<feature type="DNA-binding region" description="OmpR/PhoB-type" evidence="6">
    <location>
        <begin position="127"/>
        <end position="222"/>
    </location>
</feature>
<evidence type="ECO:0000259" key="7">
    <source>
        <dbReference type="PROSITE" id="PS50110"/>
    </source>
</evidence>
<protein>
    <submittedName>
        <fullName evidence="9">Two component transcriptional regulator, winged helix family</fullName>
    </submittedName>
</protein>
<feature type="modified residue" description="4-aspartylphosphate" evidence="5">
    <location>
        <position position="52"/>
    </location>
</feature>
<keyword evidence="2" id="KW-0805">Transcription regulation</keyword>
<dbReference type="GO" id="GO:0005829">
    <property type="term" value="C:cytosol"/>
    <property type="evidence" value="ECO:0007669"/>
    <property type="project" value="TreeGrafter"/>
</dbReference>
<evidence type="ECO:0000313" key="9">
    <source>
        <dbReference type="EMBL" id="ACU54032.1"/>
    </source>
</evidence>
<dbReference type="PROSITE" id="PS50110">
    <property type="entry name" value="RESPONSE_REGULATORY"/>
    <property type="match status" value="1"/>
</dbReference>
<dbReference type="CDD" id="cd00383">
    <property type="entry name" value="trans_reg_C"/>
    <property type="match status" value="1"/>
</dbReference>
<dbReference type="KEGG" id="afo:Afer_1099"/>
<dbReference type="EMBL" id="CP001631">
    <property type="protein sequence ID" value="ACU54032.1"/>
    <property type="molecule type" value="Genomic_DNA"/>
</dbReference>
<dbReference type="InterPro" id="IPR001789">
    <property type="entry name" value="Sig_transdc_resp-reg_receiver"/>
</dbReference>
<dbReference type="Pfam" id="PF00072">
    <property type="entry name" value="Response_reg"/>
    <property type="match status" value="1"/>
</dbReference>
<dbReference type="Proteomes" id="UP000000771">
    <property type="component" value="Chromosome"/>
</dbReference>
<dbReference type="Gene3D" id="6.10.250.690">
    <property type="match status" value="1"/>
</dbReference>
<keyword evidence="10" id="KW-1185">Reference proteome</keyword>
<dbReference type="GO" id="GO:0006355">
    <property type="term" value="P:regulation of DNA-templated transcription"/>
    <property type="evidence" value="ECO:0007669"/>
    <property type="project" value="InterPro"/>
</dbReference>
<dbReference type="SMART" id="SM00862">
    <property type="entry name" value="Trans_reg_C"/>
    <property type="match status" value="1"/>
</dbReference>
<sequence length="225" mass="24925">MGRHVLVVEDDPAIADLLCVYFAKEEGEVRVVSNGEDALSAFDASVTLVILDLNLPGRLDGLEVARAIRHRSTVPIIVLSARDNELDRVTGLELGADDYVTKPFSPRELLARVRAIERRVEANPSSAAALSFNGVDWDPRARQVLRDGVPVALTNREFDLLGYFFAHPATALTRRELLDGVWGPEWYGDDRTVDVHVLQLRKKLGGAIAISTVWGVGYRFDPEEH</sequence>
<dbReference type="InterPro" id="IPR039420">
    <property type="entry name" value="WalR-like"/>
</dbReference>
<dbReference type="GO" id="GO:0000976">
    <property type="term" value="F:transcription cis-regulatory region binding"/>
    <property type="evidence" value="ECO:0007669"/>
    <property type="project" value="TreeGrafter"/>
</dbReference>
<evidence type="ECO:0000256" key="4">
    <source>
        <dbReference type="ARBA" id="ARBA00023163"/>
    </source>
</evidence>
<dbReference type="SUPFAM" id="SSF52172">
    <property type="entry name" value="CheY-like"/>
    <property type="match status" value="1"/>
</dbReference>
<dbReference type="RefSeq" id="WP_015798518.1">
    <property type="nucleotide sequence ID" value="NC_013124.1"/>
</dbReference>
<evidence type="ECO:0000256" key="5">
    <source>
        <dbReference type="PROSITE-ProRule" id="PRU00169"/>
    </source>
</evidence>
<evidence type="ECO:0000313" key="10">
    <source>
        <dbReference type="Proteomes" id="UP000000771"/>
    </source>
</evidence>